<dbReference type="Gene3D" id="3.90.79.10">
    <property type="entry name" value="Nucleoside Triphosphate Pyrophosphohydrolase"/>
    <property type="match status" value="1"/>
</dbReference>
<dbReference type="SUPFAM" id="SSF55811">
    <property type="entry name" value="Nudix"/>
    <property type="match status" value="1"/>
</dbReference>
<dbReference type="InterPro" id="IPR000086">
    <property type="entry name" value="NUDIX_hydrolase_dom"/>
</dbReference>
<dbReference type="PRINTS" id="PR01356">
    <property type="entry name" value="GFGPROTEIN"/>
</dbReference>
<dbReference type="AlphaFoldDB" id="A0A183AE67"/>
<name>A0A183AE67_9TREM</name>
<organism evidence="2">
    <name type="scientific">Echinostoma caproni</name>
    <dbReference type="NCBI Taxonomy" id="27848"/>
    <lineage>
        <taxon>Eukaryota</taxon>
        <taxon>Metazoa</taxon>
        <taxon>Spiralia</taxon>
        <taxon>Lophotrochozoa</taxon>
        <taxon>Platyhelminthes</taxon>
        <taxon>Trematoda</taxon>
        <taxon>Digenea</taxon>
        <taxon>Plagiorchiida</taxon>
        <taxon>Echinostomata</taxon>
        <taxon>Echinostomatoidea</taxon>
        <taxon>Echinostomatidae</taxon>
        <taxon>Echinostoma</taxon>
    </lineage>
</organism>
<dbReference type="InterPro" id="IPR003293">
    <property type="entry name" value="Nudix_hydrolase6-like"/>
</dbReference>
<evidence type="ECO:0000313" key="2">
    <source>
        <dbReference type="WBParaSite" id="ECPE_0000526401-mRNA-1"/>
    </source>
</evidence>
<dbReference type="GO" id="GO:0047631">
    <property type="term" value="F:ADP-ribose diphosphatase activity"/>
    <property type="evidence" value="ECO:0007669"/>
    <property type="project" value="TreeGrafter"/>
</dbReference>
<dbReference type="Pfam" id="PF00293">
    <property type="entry name" value="NUDIX"/>
    <property type="match status" value="1"/>
</dbReference>
<dbReference type="Gene3D" id="3.40.630.30">
    <property type="match status" value="1"/>
</dbReference>
<dbReference type="PROSITE" id="PS51462">
    <property type="entry name" value="NUDIX"/>
    <property type="match status" value="1"/>
</dbReference>
<accession>A0A183AE67</accession>
<dbReference type="GO" id="GO:0051287">
    <property type="term" value="F:NAD binding"/>
    <property type="evidence" value="ECO:0007669"/>
    <property type="project" value="TreeGrafter"/>
</dbReference>
<dbReference type="PANTHER" id="PTHR13994:SF13">
    <property type="entry name" value="FI03680P"/>
    <property type="match status" value="1"/>
</dbReference>
<reference evidence="2" key="1">
    <citation type="submission" date="2016-06" db="UniProtKB">
        <authorList>
            <consortium name="WormBaseParasite"/>
        </authorList>
    </citation>
    <scope>IDENTIFICATION</scope>
</reference>
<evidence type="ECO:0000259" key="1">
    <source>
        <dbReference type="PROSITE" id="PS51462"/>
    </source>
</evidence>
<sequence>LSKGSVCAREFVGLFITVKHFWFSFVDHVTKACNGNPRPFTAIWVTVPSEKFHLVSALCADPPDGPGLQFHHATGRSATLIRWLDEGPSRIPEYATHQLGVAAEAVVREVYEECNVDAVFSGVIAFRQQHRHPNAFDRSDLLVLCRLNLPPGTIDLPKIRPCQKELSDAKWMTLSELNEAQVHSVLDDHNLRRLASTNEIHITTITKKILDLLSRDSPHPYVELRPEHLQSILKDRSYDLFLPCANNTQ</sequence>
<feature type="domain" description="Nudix hydrolase" evidence="1">
    <location>
        <begin position="36"/>
        <end position="195"/>
    </location>
</feature>
<dbReference type="PANTHER" id="PTHR13994">
    <property type="entry name" value="NUDIX HYDROLASE RELATED"/>
    <property type="match status" value="1"/>
</dbReference>
<dbReference type="WBParaSite" id="ECPE_0000526401-mRNA-1">
    <property type="protein sequence ID" value="ECPE_0000526401-mRNA-1"/>
    <property type="gene ID" value="ECPE_0000526401"/>
</dbReference>
<dbReference type="InterPro" id="IPR015797">
    <property type="entry name" value="NUDIX_hydrolase-like_dom_sf"/>
</dbReference>
<proteinExistence type="predicted"/>
<dbReference type="GO" id="GO:0035529">
    <property type="term" value="F:NADH pyrophosphatase activity"/>
    <property type="evidence" value="ECO:0007669"/>
    <property type="project" value="TreeGrafter"/>
</dbReference>
<protein>
    <submittedName>
        <fullName evidence="2">Nudix hydrolase domain-containing protein</fullName>
    </submittedName>
</protein>